<organism evidence="7 8">
    <name type="scientific">Lysobacter silvisoli</name>
    <dbReference type="NCBI Taxonomy" id="2293254"/>
    <lineage>
        <taxon>Bacteria</taxon>
        <taxon>Pseudomonadati</taxon>
        <taxon>Pseudomonadota</taxon>
        <taxon>Gammaproteobacteria</taxon>
        <taxon>Lysobacterales</taxon>
        <taxon>Lysobacteraceae</taxon>
        <taxon>Lysobacter</taxon>
    </lineage>
</organism>
<keyword evidence="8" id="KW-1185">Reference proteome</keyword>
<comment type="caution">
    <text evidence="7">The sequence shown here is derived from an EMBL/GenBank/DDBJ whole genome shotgun (WGS) entry which is preliminary data.</text>
</comment>
<dbReference type="SUPFAM" id="SSF49299">
    <property type="entry name" value="PKD domain"/>
    <property type="match status" value="1"/>
</dbReference>
<gene>
    <name evidence="7" type="ORF">DX914_18840</name>
</gene>
<dbReference type="PANTHER" id="PTHR22953:SF153">
    <property type="entry name" value="PURPLE ACID PHOSPHATASE"/>
    <property type="match status" value="1"/>
</dbReference>
<dbReference type="InterPro" id="IPR002884">
    <property type="entry name" value="P_dom"/>
</dbReference>
<protein>
    <submittedName>
        <fullName evidence="7">PKD domain-containing protein</fullName>
    </submittedName>
</protein>
<evidence type="ECO:0000259" key="6">
    <source>
        <dbReference type="PROSITE" id="PS51829"/>
    </source>
</evidence>
<feature type="chain" id="PRO_5016744871" evidence="4">
    <location>
        <begin position="34"/>
        <end position="715"/>
    </location>
</feature>
<feature type="domain" description="P/Homo B" evidence="6">
    <location>
        <begin position="665"/>
        <end position="715"/>
    </location>
</feature>
<dbReference type="NCBIfam" id="NF033679">
    <property type="entry name" value="DNRLRE_dom"/>
    <property type="match status" value="1"/>
</dbReference>
<dbReference type="InterPro" id="IPR035986">
    <property type="entry name" value="PKD_dom_sf"/>
</dbReference>
<sequence>MNNMHKEWPGRGAIAACALALTSLWLHAPQAGAAQRTLQLAEDNAISKRIPAARSASVLSAPSHRVCEPGAKWVRLGFKSLNLKPYDSLTLISSGGDRYTFEGQQWNGRAFHARALRGDCVEIRPYFGNPDSAFEVDSYDYGLQSLAASPVVVAGAGDICDTSGNACAGTSDLIVAINPTAVFTAGDNAYSSGTLSEYNNRYAPTWGRFKDLTSPTPGNHEYNTSGASGYFDYFNGVGAQTGPAGDRSKGYYSWDVGEWHFIALNTMSGGTVASAQINWLKADLAANTKPCTAAYFHHPLVSRGHYTGYSQVKPFWDALYAAKADLVLVGHDHNYQRYAKMNPSQAAASDGIRQVLVGTGGRAFYGLSGSHPLLEASNASTHGVLKLSLTATGYIGEFVPKAGSSYTDSFSGTCNKGAPPANTLSLDTVRDVTVKSNGTRDNGATLYADGDDVGLQLRGLMGWNLSSAAGLDITSATVSLNVTNLSNGAYDLYQVTGAWTEADATYAGATLGPKLGSVTPTSTGTHTIALNAAGVQLMEDWASGAAANHGLALVNASGVIDGVDWTSRESASAPKLILNYTAGGPVNAAPVANFSSSTSGLSASFTDSSSDSDGSIVSRSWNFGDGSTSTATNPSKTYSAAGTYTVSLTVTDDDGATNTKSASVTVTGSGVQTYSNTADYTISDNATVESPITVSGRSGNAPSNASVTVAIVHTY</sequence>
<dbReference type="PROSITE" id="PS50093">
    <property type="entry name" value="PKD"/>
    <property type="match status" value="1"/>
</dbReference>
<dbReference type="Pfam" id="PF18911">
    <property type="entry name" value="PKD_4"/>
    <property type="match status" value="1"/>
</dbReference>
<dbReference type="Proteomes" id="UP000264492">
    <property type="component" value="Unassembled WGS sequence"/>
</dbReference>
<evidence type="ECO:0000256" key="2">
    <source>
        <dbReference type="ARBA" id="ARBA00022729"/>
    </source>
</evidence>
<evidence type="ECO:0000313" key="8">
    <source>
        <dbReference type="Proteomes" id="UP000264492"/>
    </source>
</evidence>
<dbReference type="AlphaFoldDB" id="A0A371JWA5"/>
<proteinExistence type="predicted"/>
<keyword evidence="3" id="KW-0378">Hydrolase</keyword>
<name>A0A371JWA5_9GAMM</name>
<accession>A0A371JWA5</accession>
<evidence type="ECO:0000313" key="7">
    <source>
        <dbReference type="EMBL" id="RDZ25925.1"/>
    </source>
</evidence>
<dbReference type="CDD" id="cd00146">
    <property type="entry name" value="PKD"/>
    <property type="match status" value="1"/>
</dbReference>
<reference evidence="7 8" key="1">
    <citation type="submission" date="2018-08" db="EMBL/GenBank/DDBJ databases">
        <title>Lysobacter sp. zong2l5, whole genome shotgun sequence.</title>
        <authorList>
            <person name="Zhang X."/>
            <person name="Feng G."/>
            <person name="Zhu H."/>
        </authorList>
    </citation>
    <scope>NUCLEOTIDE SEQUENCE [LARGE SCALE GENOMIC DNA]</scope>
    <source>
        <strain evidence="8">zong2l5</strain>
    </source>
</reference>
<evidence type="ECO:0000256" key="4">
    <source>
        <dbReference type="SAM" id="SignalP"/>
    </source>
</evidence>
<dbReference type="EMBL" id="QTSU01000005">
    <property type="protein sequence ID" value="RDZ25925.1"/>
    <property type="molecule type" value="Genomic_DNA"/>
</dbReference>
<dbReference type="InterPro" id="IPR039331">
    <property type="entry name" value="PAPs-like"/>
</dbReference>
<keyword evidence="2 4" id="KW-0732">Signal</keyword>
<dbReference type="InterPro" id="IPR004843">
    <property type="entry name" value="Calcineurin-like_PHP"/>
</dbReference>
<dbReference type="InterPro" id="IPR013783">
    <property type="entry name" value="Ig-like_fold"/>
</dbReference>
<dbReference type="GO" id="GO:0004252">
    <property type="term" value="F:serine-type endopeptidase activity"/>
    <property type="evidence" value="ECO:0007669"/>
    <property type="project" value="InterPro"/>
</dbReference>
<dbReference type="Pfam" id="PF00149">
    <property type="entry name" value="Metallophos"/>
    <property type="match status" value="1"/>
</dbReference>
<feature type="domain" description="PKD" evidence="5">
    <location>
        <begin position="586"/>
        <end position="671"/>
    </location>
</feature>
<evidence type="ECO:0000259" key="5">
    <source>
        <dbReference type="PROSITE" id="PS50093"/>
    </source>
</evidence>
<dbReference type="InterPro" id="IPR000601">
    <property type="entry name" value="PKD_dom"/>
</dbReference>
<evidence type="ECO:0000256" key="1">
    <source>
        <dbReference type="ARBA" id="ARBA00022670"/>
    </source>
</evidence>
<dbReference type="PROSITE" id="PS51829">
    <property type="entry name" value="P_HOMO_B"/>
    <property type="match status" value="1"/>
</dbReference>
<feature type="non-terminal residue" evidence="7">
    <location>
        <position position="715"/>
    </location>
</feature>
<keyword evidence="1" id="KW-0645">Protease</keyword>
<dbReference type="SUPFAM" id="SSF56300">
    <property type="entry name" value="Metallo-dependent phosphatases"/>
    <property type="match status" value="1"/>
</dbReference>
<dbReference type="Gene3D" id="3.60.21.10">
    <property type="match status" value="1"/>
</dbReference>
<dbReference type="Gene3D" id="2.60.40.10">
    <property type="entry name" value="Immunoglobulins"/>
    <property type="match status" value="1"/>
</dbReference>
<dbReference type="InterPro" id="IPR029052">
    <property type="entry name" value="Metallo-depent_PP-like"/>
</dbReference>
<dbReference type="GO" id="GO:0003993">
    <property type="term" value="F:acid phosphatase activity"/>
    <property type="evidence" value="ECO:0007669"/>
    <property type="project" value="InterPro"/>
</dbReference>
<dbReference type="PANTHER" id="PTHR22953">
    <property type="entry name" value="ACID PHOSPHATASE RELATED"/>
    <property type="match status" value="1"/>
</dbReference>
<dbReference type="GO" id="GO:0006508">
    <property type="term" value="P:proteolysis"/>
    <property type="evidence" value="ECO:0007669"/>
    <property type="project" value="UniProtKB-KW"/>
</dbReference>
<dbReference type="InterPro" id="IPR022409">
    <property type="entry name" value="PKD/Chitinase_dom"/>
</dbReference>
<feature type="signal peptide" evidence="4">
    <location>
        <begin position="1"/>
        <end position="33"/>
    </location>
</feature>
<dbReference type="OrthoDB" id="9809781at2"/>
<dbReference type="SMART" id="SM00089">
    <property type="entry name" value="PKD"/>
    <property type="match status" value="1"/>
</dbReference>
<evidence type="ECO:0000256" key="3">
    <source>
        <dbReference type="ARBA" id="ARBA00022801"/>
    </source>
</evidence>